<accession>A0A645GFG4</accession>
<dbReference type="PANTHER" id="PTHR10067">
    <property type="entry name" value="PHOSPHATIDYLSERINE DECARBOXYLASE"/>
    <property type="match status" value="1"/>
</dbReference>
<dbReference type="InterPro" id="IPR003817">
    <property type="entry name" value="PS_Dcarbxylase"/>
</dbReference>
<evidence type="ECO:0000256" key="1">
    <source>
        <dbReference type="ARBA" id="ARBA00001928"/>
    </source>
</evidence>
<dbReference type="PANTHER" id="PTHR10067:SF6">
    <property type="entry name" value="PHOSPHATIDYLSERINE DECARBOXYLASE PROENZYME, MITOCHONDRIAL"/>
    <property type="match status" value="1"/>
</dbReference>
<evidence type="ECO:0000256" key="5">
    <source>
        <dbReference type="ARBA" id="ARBA00022793"/>
    </source>
</evidence>
<evidence type="ECO:0000256" key="8">
    <source>
        <dbReference type="ARBA" id="ARBA00023239"/>
    </source>
</evidence>
<evidence type="ECO:0000256" key="9">
    <source>
        <dbReference type="ARBA" id="ARBA00023264"/>
    </source>
</evidence>
<keyword evidence="7" id="KW-0594">Phospholipid biosynthesis</keyword>
<comment type="pathway">
    <text evidence="2">Lipid metabolism.</text>
</comment>
<keyword evidence="5" id="KW-0210">Decarboxylase</keyword>
<protein>
    <recommendedName>
        <fullName evidence="3">phosphatidylserine decarboxylase</fullName>
        <ecNumber evidence="3">4.1.1.65</ecNumber>
    </recommendedName>
</protein>
<dbReference type="EMBL" id="VSSQ01073722">
    <property type="protein sequence ID" value="MPN24772.1"/>
    <property type="molecule type" value="Genomic_DNA"/>
</dbReference>
<feature type="region of interest" description="Disordered" evidence="12">
    <location>
        <begin position="209"/>
        <end position="237"/>
    </location>
</feature>
<evidence type="ECO:0000256" key="6">
    <source>
        <dbReference type="ARBA" id="ARBA00023098"/>
    </source>
</evidence>
<dbReference type="InterPro" id="IPR033177">
    <property type="entry name" value="PSD-B"/>
</dbReference>
<comment type="pathway">
    <text evidence="11">Phospholipid metabolism; phosphatidylethanolamine biosynthesis.</text>
</comment>
<evidence type="ECO:0000256" key="12">
    <source>
        <dbReference type="SAM" id="MobiDB-lite"/>
    </source>
</evidence>
<keyword evidence="8 13" id="KW-0456">Lyase</keyword>
<dbReference type="GO" id="GO:0004609">
    <property type="term" value="F:phosphatidylserine decarboxylase activity"/>
    <property type="evidence" value="ECO:0007669"/>
    <property type="project" value="UniProtKB-EC"/>
</dbReference>
<dbReference type="EC" id="4.1.1.65" evidence="3"/>
<evidence type="ECO:0000256" key="2">
    <source>
        <dbReference type="ARBA" id="ARBA00005189"/>
    </source>
</evidence>
<reference evidence="13" key="1">
    <citation type="submission" date="2019-08" db="EMBL/GenBank/DDBJ databases">
        <authorList>
            <person name="Kucharzyk K."/>
            <person name="Murdoch R.W."/>
            <person name="Higgins S."/>
            <person name="Loffler F."/>
        </authorList>
    </citation>
    <scope>NUCLEOTIDE SEQUENCE</scope>
</reference>
<evidence type="ECO:0000256" key="10">
    <source>
        <dbReference type="ARBA" id="ARBA00023317"/>
    </source>
</evidence>
<dbReference type="UniPathway" id="UPA00558"/>
<keyword evidence="4" id="KW-0444">Lipid biosynthesis</keyword>
<proteinExistence type="predicted"/>
<evidence type="ECO:0000256" key="3">
    <source>
        <dbReference type="ARBA" id="ARBA00012243"/>
    </source>
</evidence>
<evidence type="ECO:0000256" key="11">
    <source>
        <dbReference type="ARBA" id="ARBA00024326"/>
    </source>
</evidence>
<keyword evidence="6" id="KW-0443">Lipid metabolism</keyword>
<comment type="cofactor">
    <cofactor evidence="1">
        <name>pyruvate</name>
        <dbReference type="ChEBI" id="CHEBI:15361"/>
    </cofactor>
</comment>
<dbReference type="AlphaFoldDB" id="A0A645GFG4"/>
<sequence length="237" mass="25873">MPADGVISQLGAIEEDKILQAKGHNYSLEALLAGNYLMADLFRNGSFVTTYLSPRDYHRVHMPCNGILREMIYVPGDLFSVNHLTAQNVPNLFARNERVICLFDTEFGPMAQILVGATIVGSIETVWAGTITPPREGVIKRWTWPAGESEGSVALLKGQEMGRFKLGSTVINLFAPGKVNLVEQLESLSVTKIGQPLAISTETFVAPVDAEPAPLPEEEIKAEHDASPLVDDKKNET</sequence>
<dbReference type="NCBIfam" id="TIGR00163">
    <property type="entry name" value="PS_decarb"/>
    <property type="match status" value="1"/>
</dbReference>
<dbReference type="Pfam" id="PF02666">
    <property type="entry name" value="PS_Dcarbxylase"/>
    <property type="match status" value="1"/>
</dbReference>
<gene>
    <name evidence="13" type="primary">psd_27</name>
    <name evidence="13" type="ORF">SDC9_172174</name>
</gene>
<evidence type="ECO:0000313" key="13">
    <source>
        <dbReference type="EMBL" id="MPN24772.1"/>
    </source>
</evidence>
<evidence type="ECO:0000256" key="7">
    <source>
        <dbReference type="ARBA" id="ARBA00023209"/>
    </source>
</evidence>
<keyword evidence="9" id="KW-1208">Phospholipid metabolism</keyword>
<evidence type="ECO:0000256" key="4">
    <source>
        <dbReference type="ARBA" id="ARBA00022516"/>
    </source>
</evidence>
<keyword evidence="10" id="KW-0670">Pyruvate</keyword>
<comment type="caution">
    <text evidence="13">The sequence shown here is derived from an EMBL/GenBank/DDBJ whole genome shotgun (WGS) entry which is preliminary data.</text>
</comment>
<dbReference type="GO" id="GO:0006646">
    <property type="term" value="P:phosphatidylethanolamine biosynthetic process"/>
    <property type="evidence" value="ECO:0007669"/>
    <property type="project" value="UniProtKB-UniPathway"/>
</dbReference>
<organism evidence="13">
    <name type="scientific">bioreactor metagenome</name>
    <dbReference type="NCBI Taxonomy" id="1076179"/>
    <lineage>
        <taxon>unclassified sequences</taxon>
        <taxon>metagenomes</taxon>
        <taxon>ecological metagenomes</taxon>
    </lineage>
</organism>
<name>A0A645GFG4_9ZZZZ</name>
<feature type="compositionally biased region" description="Basic and acidic residues" evidence="12">
    <location>
        <begin position="218"/>
        <end position="237"/>
    </location>
</feature>